<gene>
    <name evidence="1" type="ORF">GCM10008927_12250</name>
</gene>
<proteinExistence type="predicted"/>
<keyword evidence="2" id="KW-1185">Reference proteome</keyword>
<dbReference type="EMBL" id="BMZF01000002">
    <property type="protein sequence ID" value="GHA48674.1"/>
    <property type="molecule type" value="Genomic_DNA"/>
</dbReference>
<evidence type="ECO:0000313" key="1">
    <source>
        <dbReference type="EMBL" id="GHA48674.1"/>
    </source>
</evidence>
<reference evidence="2" key="1">
    <citation type="journal article" date="2019" name="Int. J. Syst. Evol. Microbiol.">
        <title>The Global Catalogue of Microorganisms (GCM) 10K type strain sequencing project: providing services to taxonomists for standard genome sequencing and annotation.</title>
        <authorList>
            <consortium name="The Broad Institute Genomics Platform"/>
            <consortium name="The Broad Institute Genome Sequencing Center for Infectious Disease"/>
            <person name="Wu L."/>
            <person name="Ma J."/>
        </authorList>
    </citation>
    <scope>NUCLEOTIDE SEQUENCE [LARGE SCALE GENOMIC DNA]</scope>
    <source>
        <strain evidence="2">KCTC 32465</strain>
    </source>
</reference>
<accession>A0ABQ3CXH9</accession>
<protein>
    <submittedName>
        <fullName evidence="1">Uncharacterized protein</fullName>
    </submittedName>
</protein>
<name>A0ABQ3CXH9_9RHOB</name>
<sequence>MQTVTNENTVIKFTADMAENLMTYFTNYETGGVVAIESNHLGLWFVNPNDGSRQFLGKAAITSRNATGVFKSVQFNKQ</sequence>
<comment type="caution">
    <text evidence="1">The sequence shown here is derived from an EMBL/GenBank/DDBJ whole genome shotgun (WGS) entry which is preliminary data.</text>
</comment>
<organism evidence="1 2">
    <name type="scientific">Paramylibacter ulvae</name>
    <dbReference type="NCBI Taxonomy" id="1651968"/>
    <lineage>
        <taxon>Bacteria</taxon>
        <taxon>Pseudomonadati</taxon>
        <taxon>Pseudomonadota</taxon>
        <taxon>Alphaproteobacteria</taxon>
        <taxon>Rhodobacterales</taxon>
        <taxon>Paracoccaceae</taxon>
        <taxon>Paramylibacter</taxon>
    </lineage>
</organism>
<dbReference type="Proteomes" id="UP000634455">
    <property type="component" value="Unassembled WGS sequence"/>
</dbReference>
<evidence type="ECO:0000313" key="2">
    <source>
        <dbReference type="Proteomes" id="UP000634455"/>
    </source>
</evidence>
<dbReference type="RefSeq" id="WP_189639711.1">
    <property type="nucleotide sequence ID" value="NZ_BMZF01000002.1"/>
</dbReference>